<dbReference type="Gene3D" id="3.90.1200.10">
    <property type="match status" value="1"/>
</dbReference>
<evidence type="ECO:0000259" key="1">
    <source>
        <dbReference type="Pfam" id="PF01636"/>
    </source>
</evidence>
<evidence type="ECO:0000313" key="2">
    <source>
        <dbReference type="EMBL" id="EJT98494.1"/>
    </source>
</evidence>
<dbReference type="SUPFAM" id="SSF56112">
    <property type="entry name" value="Protein kinase-like (PK-like)"/>
    <property type="match status" value="1"/>
</dbReference>
<dbReference type="InterPro" id="IPR011009">
    <property type="entry name" value="Kinase-like_dom_sf"/>
</dbReference>
<name>M5FT14_DACPD</name>
<protein>
    <recommendedName>
        <fullName evidence="1">Aminoglycoside phosphotransferase domain-containing protein</fullName>
    </recommendedName>
</protein>
<dbReference type="HOGENOM" id="CLU_625589_0_0_1"/>
<dbReference type="OrthoDB" id="2106430at2759"/>
<dbReference type="AlphaFoldDB" id="M5FT14"/>
<gene>
    <name evidence="2" type="ORF">DACRYDRAFT_101934</name>
</gene>
<keyword evidence="3" id="KW-1185">Reference proteome</keyword>
<dbReference type="GeneID" id="63682660"/>
<dbReference type="InterPro" id="IPR002575">
    <property type="entry name" value="Aminoglycoside_PTrfase"/>
</dbReference>
<dbReference type="InterPro" id="IPR051678">
    <property type="entry name" value="AGP_Transferase"/>
</dbReference>
<dbReference type="Proteomes" id="UP000030653">
    <property type="component" value="Unassembled WGS sequence"/>
</dbReference>
<reference evidence="2 3" key="1">
    <citation type="journal article" date="2012" name="Science">
        <title>The Paleozoic origin of enzymatic lignin decomposition reconstructed from 31 fungal genomes.</title>
        <authorList>
            <person name="Floudas D."/>
            <person name="Binder M."/>
            <person name="Riley R."/>
            <person name="Barry K."/>
            <person name="Blanchette R.A."/>
            <person name="Henrissat B."/>
            <person name="Martinez A.T."/>
            <person name="Otillar R."/>
            <person name="Spatafora J.W."/>
            <person name="Yadav J.S."/>
            <person name="Aerts A."/>
            <person name="Benoit I."/>
            <person name="Boyd A."/>
            <person name="Carlson A."/>
            <person name="Copeland A."/>
            <person name="Coutinho P.M."/>
            <person name="de Vries R.P."/>
            <person name="Ferreira P."/>
            <person name="Findley K."/>
            <person name="Foster B."/>
            <person name="Gaskell J."/>
            <person name="Glotzer D."/>
            <person name="Gorecki P."/>
            <person name="Heitman J."/>
            <person name="Hesse C."/>
            <person name="Hori C."/>
            <person name="Igarashi K."/>
            <person name="Jurgens J.A."/>
            <person name="Kallen N."/>
            <person name="Kersten P."/>
            <person name="Kohler A."/>
            <person name="Kuees U."/>
            <person name="Kumar T.K.A."/>
            <person name="Kuo A."/>
            <person name="LaButti K."/>
            <person name="Larrondo L.F."/>
            <person name="Lindquist E."/>
            <person name="Ling A."/>
            <person name="Lombard V."/>
            <person name="Lucas S."/>
            <person name="Lundell T."/>
            <person name="Martin R."/>
            <person name="McLaughlin D.J."/>
            <person name="Morgenstern I."/>
            <person name="Morin E."/>
            <person name="Murat C."/>
            <person name="Nagy L.G."/>
            <person name="Nolan M."/>
            <person name="Ohm R.A."/>
            <person name="Patyshakuliyeva A."/>
            <person name="Rokas A."/>
            <person name="Ruiz-Duenas F.J."/>
            <person name="Sabat G."/>
            <person name="Salamov A."/>
            <person name="Samejima M."/>
            <person name="Schmutz J."/>
            <person name="Slot J.C."/>
            <person name="St John F."/>
            <person name="Stenlid J."/>
            <person name="Sun H."/>
            <person name="Sun S."/>
            <person name="Syed K."/>
            <person name="Tsang A."/>
            <person name="Wiebenga A."/>
            <person name="Young D."/>
            <person name="Pisabarro A."/>
            <person name="Eastwood D.C."/>
            <person name="Martin F."/>
            <person name="Cullen D."/>
            <person name="Grigoriev I.V."/>
            <person name="Hibbett D.S."/>
        </authorList>
    </citation>
    <scope>NUCLEOTIDE SEQUENCE [LARGE SCALE GENOMIC DNA]</scope>
    <source>
        <strain evidence="2 3">DJM-731 SS1</strain>
    </source>
</reference>
<proteinExistence type="predicted"/>
<organism evidence="2 3">
    <name type="scientific">Dacryopinax primogenitus (strain DJM 731)</name>
    <name type="common">Brown rot fungus</name>
    <dbReference type="NCBI Taxonomy" id="1858805"/>
    <lineage>
        <taxon>Eukaryota</taxon>
        <taxon>Fungi</taxon>
        <taxon>Dikarya</taxon>
        <taxon>Basidiomycota</taxon>
        <taxon>Agaricomycotina</taxon>
        <taxon>Dacrymycetes</taxon>
        <taxon>Dacrymycetales</taxon>
        <taxon>Dacrymycetaceae</taxon>
        <taxon>Dacryopinax</taxon>
    </lineage>
</organism>
<dbReference type="RefSeq" id="XP_040625392.1">
    <property type="nucleotide sequence ID" value="XM_040767598.1"/>
</dbReference>
<sequence length="438" mass="47880">MSSPPTISLALNAALEQHIGPFKATPVQGGSSANNSLAFLITPSASLLHPTNPFRDFVQPGQPHQQYILKIPQNAFSAVAVQRESVNLPKLHAYLSHLQPSPHLLHIPVPVPIAQLPLNALLTHAIPSTSDGSRAWVTSTSVAERLSLCRAFGRAARFVHGFAFSSAWADLPGPLRTILPTPIAEDVHSLSTLEDHAHPQTARDWLRLYLRAESARLAPRFSALVPEPEPPITSGKEELLEGPDLRRKMREQDRAVACISTMERAVADPSLWVGERVKTCFVHGDFTLPNLLVRREVAGYPEAPVPGSGGAGAGEGSVRWTEVGIVDWGDCGVADRRYDLRMGVWSVLYNMALGGEEGEERQEAYVRAFLEAYVGATHHDSGKNVHWVLEDWEKWLALRHAGGQVKEGCWEAWAAAYDVWGLMEEDGEVFGPPGLAVE</sequence>
<dbReference type="Pfam" id="PF01636">
    <property type="entry name" value="APH"/>
    <property type="match status" value="1"/>
</dbReference>
<feature type="domain" description="Aminoglycoside phosphotransferase" evidence="1">
    <location>
        <begin position="63"/>
        <end position="294"/>
    </location>
</feature>
<accession>M5FT14</accession>
<dbReference type="EMBL" id="JH795873">
    <property type="protein sequence ID" value="EJT98494.1"/>
    <property type="molecule type" value="Genomic_DNA"/>
</dbReference>
<evidence type="ECO:0000313" key="3">
    <source>
        <dbReference type="Proteomes" id="UP000030653"/>
    </source>
</evidence>
<dbReference type="PANTHER" id="PTHR21310">
    <property type="entry name" value="AMINOGLYCOSIDE PHOSPHOTRANSFERASE-RELATED-RELATED"/>
    <property type="match status" value="1"/>
</dbReference>